<evidence type="ECO:0000313" key="2">
    <source>
        <dbReference type="EMBL" id="SFM52235.1"/>
    </source>
</evidence>
<evidence type="ECO:0000256" key="1">
    <source>
        <dbReference type="SAM" id="MobiDB-lite"/>
    </source>
</evidence>
<gene>
    <name evidence="2" type="ORF">SAMN05421863_103323</name>
</gene>
<dbReference type="EMBL" id="FOUB01000033">
    <property type="protein sequence ID" value="SFM52235.1"/>
    <property type="molecule type" value="Genomic_DNA"/>
</dbReference>
<dbReference type="OrthoDB" id="8551593at2"/>
<accession>A0A1I4RJ50</accession>
<feature type="region of interest" description="Disordered" evidence="1">
    <location>
        <begin position="1"/>
        <end position="28"/>
    </location>
</feature>
<name>A0A1I4RJ50_9PROT</name>
<evidence type="ECO:0000313" key="3">
    <source>
        <dbReference type="Proteomes" id="UP000183287"/>
    </source>
</evidence>
<dbReference type="RefSeq" id="WP_074905856.1">
    <property type="nucleotide sequence ID" value="NZ_FOUB01000033.1"/>
</dbReference>
<dbReference type="AlphaFoldDB" id="A0A1I4RJ50"/>
<organism evidence="2 3">
    <name type="scientific">Nitrosomonas communis</name>
    <dbReference type="NCBI Taxonomy" id="44574"/>
    <lineage>
        <taxon>Bacteria</taxon>
        <taxon>Pseudomonadati</taxon>
        <taxon>Pseudomonadota</taxon>
        <taxon>Betaproteobacteria</taxon>
        <taxon>Nitrosomonadales</taxon>
        <taxon>Nitrosomonadaceae</taxon>
        <taxon>Nitrosomonas</taxon>
    </lineage>
</organism>
<proteinExistence type="predicted"/>
<keyword evidence="3" id="KW-1185">Reference proteome</keyword>
<sequence length="83" mass="8419">MLGWPHAPGNFGVSGAQTGLPDAHSRPLRGNPGMGMGVVIPCALDGAWTGDSVGTILLKPSAAPLEILRSSIVSTARVTAHYG</sequence>
<reference evidence="3" key="1">
    <citation type="submission" date="2016-10" db="EMBL/GenBank/DDBJ databases">
        <authorList>
            <person name="Varghese N."/>
            <person name="Submissions S."/>
        </authorList>
    </citation>
    <scope>NUCLEOTIDE SEQUENCE [LARGE SCALE GENOMIC DNA]</scope>
    <source>
        <strain evidence="3">Nm44</strain>
    </source>
</reference>
<dbReference type="Proteomes" id="UP000183287">
    <property type="component" value="Unassembled WGS sequence"/>
</dbReference>
<protein>
    <submittedName>
        <fullName evidence="2">Uncharacterized protein</fullName>
    </submittedName>
</protein>